<feature type="transmembrane region" description="Helical" evidence="1">
    <location>
        <begin position="7"/>
        <end position="31"/>
    </location>
</feature>
<dbReference type="EMBL" id="RBKV01000001">
    <property type="protein sequence ID" value="RKR96939.1"/>
    <property type="molecule type" value="Genomic_DNA"/>
</dbReference>
<dbReference type="OrthoDB" id="428263at2"/>
<evidence type="ECO:0000256" key="1">
    <source>
        <dbReference type="SAM" id="Phobius"/>
    </source>
</evidence>
<dbReference type="AlphaFoldDB" id="A0A495K8W1"/>
<organism evidence="2 3">
    <name type="scientific">Williamsia marianensis</name>
    <dbReference type="NCBI Taxonomy" id="85044"/>
    <lineage>
        <taxon>Bacteria</taxon>
        <taxon>Bacillati</taxon>
        <taxon>Actinomycetota</taxon>
        <taxon>Actinomycetes</taxon>
        <taxon>Mycobacteriales</taxon>
        <taxon>Nocardiaceae</taxon>
        <taxon>Williamsia</taxon>
    </lineage>
</organism>
<protein>
    <submittedName>
        <fullName evidence="2">Putative membrane protein</fullName>
    </submittedName>
</protein>
<dbReference type="RefSeq" id="WP_062795306.1">
    <property type="nucleotide sequence ID" value="NZ_CBCRXS010000003.1"/>
</dbReference>
<dbReference type="Pfam" id="PF08592">
    <property type="entry name" value="Anthrone_oxy"/>
    <property type="match status" value="1"/>
</dbReference>
<feature type="transmembrane region" description="Helical" evidence="1">
    <location>
        <begin position="81"/>
        <end position="102"/>
    </location>
</feature>
<keyword evidence="1" id="KW-0472">Membrane</keyword>
<sequence length="158" mass="16871">MTALRESLLIAAVLAVGLIAGLFCAFAYAVMPGLAQTDDRVFVSSMQRINVVIVNPLFLLLFFGGLVFTTAAAVFYRGEPIFWWIVAGAVTYAIGLLITMVFNIPLNNDLAAIGGPSGITDPAAARAAFENAWVRWNLVRAVVHTVAFAVLLAGLVTR</sequence>
<accession>A0A495K8W1</accession>
<dbReference type="Proteomes" id="UP000274762">
    <property type="component" value="Unassembled WGS sequence"/>
</dbReference>
<name>A0A495K8W1_WILMA</name>
<keyword evidence="1" id="KW-0812">Transmembrane</keyword>
<reference evidence="2 3" key="1">
    <citation type="submission" date="2018-10" db="EMBL/GenBank/DDBJ databases">
        <title>Sequencing the genomes of 1000 actinobacteria strains.</title>
        <authorList>
            <person name="Klenk H.-P."/>
        </authorList>
    </citation>
    <scope>NUCLEOTIDE SEQUENCE [LARGE SCALE GENOMIC DNA]</scope>
    <source>
        <strain evidence="2 3">DSM 44343</strain>
    </source>
</reference>
<keyword evidence="1" id="KW-1133">Transmembrane helix</keyword>
<feature type="transmembrane region" description="Helical" evidence="1">
    <location>
        <begin position="138"/>
        <end position="156"/>
    </location>
</feature>
<dbReference type="InterPro" id="IPR013901">
    <property type="entry name" value="Anthrone_oxy"/>
</dbReference>
<evidence type="ECO:0000313" key="2">
    <source>
        <dbReference type="EMBL" id="RKR96939.1"/>
    </source>
</evidence>
<gene>
    <name evidence="2" type="ORF">DFJ75_3802</name>
</gene>
<comment type="caution">
    <text evidence="2">The sequence shown here is derived from an EMBL/GenBank/DDBJ whole genome shotgun (WGS) entry which is preliminary data.</text>
</comment>
<feature type="transmembrane region" description="Helical" evidence="1">
    <location>
        <begin position="51"/>
        <end position="74"/>
    </location>
</feature>
<evidence type="ECO:0000313" key="3">
    <source>
        <dbReference type="Proteomes" id="UP000274762"/>
    </source>
</evidence>
<proteinExistence type="predicted"/>